<dbReference type="Pfam" id="PF17900">
    <property type="entry name" value="Peptidase_M1_N"/>
    <property type="match status" value="1"/>
</dbReference>
<evidence type="ECO:0000256" key="3">
    <source>
        <dbReference type="ARBA" id="ARBA00010136"/>
    </source>
</evidence>
<keyword evidence="9" id="KW-0378">Hydrolase</keyword>
<keyword evidence="8" id="KW-0479">Metal-binding</keyword>
<dbReference type="InterPro" id="IPR042097">
    <property type="entry name" value="Aminopeptidase_N-like_N_sf"/>
</dbReference>
<dbReference type="CDD" id="cd09602">
    <property type="entry name" value="M1_APN"/>
    <property type="match status" value="1"/>
</dbReference>
<name>A0ABZ0IWG8_9BACT</name>
<dbReference type="GO" id="GO:0004177">
    <property type="term" value="F:aminopeptidase activity"/>
    <property type="evidence" value="ECO:0007669"/>
    <property type="project" value="UniProtKB-KW"/>
</dbReference>
<comment type="cofactor">
    <cofactor evidence="2">
        <name>Zn(2+)</name>
        <dbReference type="ChEBI" id="CHEBI:29105"/>
    </cofactor>
</comment>
<dbReference type="EC" id="3.4.11.2" evidence="4"/>
<keyword evidence="12" id="KW-0732">Signal</keyword>
<feature type="chain" id="PRO_5047038641" description="Aminopeptidase N" evidence="12">
    <location>
        <begin position="25"/>
        <end position="867"/>
    </location>
</feature>
<feature type="domain" description="Peptidase M1 membrane alanine aminopeptidase" evidence="13">
    <location>
        <begin position="256"/>
        <end position="461"/>
    </location>
</feature>
<dbReference type="SUPFAM" id="SSF55486">
    <property type="entry name" value="Metalloproteases ('zincins'), catalytic domain"/>
    <property type="match status" value="1"/>
</dbReference>
<evidence type="ECO:0000313" key="16">
    <source>
        <dbReference type="Proteomes" id="UP001302349"/>
    </source>
</evidence>
<evidence type="ECO:0000259" key="14">
    <source>
        <dbReference type="Pfam" id="PF17900"/>
    </source>
</evidence>
<comment type="catalytic activity">
    <reaction evidence="1">
        <text>Release of an N-terminal amino acid, Xaa-|-Yaa- from a peptide, amide or arylamide. Xaa is preferably Ala, but may be most amino acids including Pro (slow action). When a terminal hydrophobic residue is followed by a prolyl residue, the two may be released as an intact Xaa-Pro dipeptide.</text>
        <dbReference type="EC" id="3.4.11.2"/>
    </reaction>
</comment>
<dbReference type="RefSeq" id="WP_317492024.1">
    <property type="nucleotide sequence ID" value="NZ_CP136051.1"/>
</dbReference>
<keyword evidence="6 15" id="KW-0031">Aminopeptidase</keyword>
<dbReference type="SUPFAM" id="SSF63737">
    <property type="entry name" value="Leukotriene A4 hydrolase N-terminal domain"/>
    <property type="match status" value="1"/>
</dbReference>
<feature type="domain" description="Aminopeptidase N-like N-terminal" evidence="14">
    <location>
        <begin position="112"/>
        <end position="212"/>
    </location>
</feature>
<feature type="signal peptide" evidence="12">
    <location>
        <begin position="1"/>
        <end position="24"/>
    </location>
</feature>
<evidence type="ECO:0000256" key="6">
    <source>
        <dbReference type="ARBA" id="ARBA00022438"/>
    </source>
</evidence>
<dbReference type="InterPro" id="IPR001930">
    <property type="entry name" value="Peptidase_M1"/>
</dbReference>
<dbReference type="PANTHER" id="PTHR11533">
    <property type="entry name" value="PROTEASE M1 ZINC METALLOPROTEASE"/>
    <property type="match status" value="1"/>
</dbReference>
<dbReference type="InterPro" id="IPR027268">
    <property type="entry name" value="Peptidase_M4/M1_CTD_sf"/>
</dbReference>
<evidence type="ECO:0000256" key="9">
    <source>
        <dbReference type="ARBA" id="ARBA00022801"/>
    </source>
</evidence>
<dbReference type="PRINTS" id="PR00756">
    <property type="entry name" value="ALADIPTASE"/>
</dbReference>
<evidence type="ECO:0000256" key="4">
    <source>
        <dbReference type="ARBA" id="ARBA00012564"/>
    </source>
</evidence>
<proteinExistence type="inferred from homology"/>
<dbReference type="PROSITE" id="PS51257">
    <property type="entry name" value="PROKAR_LIPOPROTEIN"/>
    <property type="match status" value="1"/>
</dbReference>
<evidence type="ECO:0000256" key="5">
    <source>
        <dbReference type="ARBA" id="ARBA00015611"/>
    </source>
</evidence>
<evidence type="ECO:0000256" key="12">
    <source>
        <dbReference type="SAM" id="SignalP"/>
    </source>
</evidence>
<protein>
    <recommendedName>
        <fullName evidence="5">Aminopeptidase N</fullName>
        <ecNumber evidence="4">3.4.11.2</ecNumber>
    </recommendedName>
</protein>
<dbReference type="Gene3D" id="1.10.390.10">
    <property type="entry name" value="Neutral Protease Domain 2"/>
    <property type="match status" value="1"/>
</dbReference>
<keyword evidence="10" id="KW-0862">Zinc</keyword>
<dbReference type="Pfam" id="PF01433">
    <property type="entry name" value="Peptidase_M1"/>
    <property type="match status" value="1"/>
</dbReference>
<evidence type="ECO:0000256" key="8">
    <source>
        <dbReference type="ARBA" id="ARBA00022723"/>
    </source>
</evidence>
<evidence type="ECO:0000256" key="2">
    <source>
        <dbReference type="ARBA" id="ARBA00001947"/>
    </source>
</evidence>
<keyword evidence="11" id="KW-0482">Metalloprotease</keyword>
<reference evidence="15 16" key="1">
    <citation type="journal article" date="2023" name="Microbiol. Resour. Announc.">
        <title>Complete Genome Sequence of Imperialibacter roseus strain P4T.</title>
        <authorList>
            <person name="Tizabi D.R."/>
            <person name="Bachvaroff T."/>
            <person name="Hill R.T."/>
        </authorList>
    </citation>
    <scope>NUCLEOTIDE SEQUENCE [LARGE SCALE GENOMIC DNA]</scope>
    <source>
        <strain evidence="15 16">P4T</strain>
    </source>
</reference>
<dbReference type="PANTHER" id="PTHR11533:SF174">
    <property type="entry name" value="PUROMYCIN-SENSITIVE AMINOPEPTIDASE-RELATED"/>
    <property type="match status" value="1"/>
</dbReference>
<dbReference type="InterPro" id="IPR050344">
    <property type="entry name" value="Peptidase_M1_aminopeptidases"/>
</dbReference>
<accession>A0ABZ0IWG8</accession>
<keyword evidence="16" id="KW-1185">Reference proteome</keyword>
<evidence type="ECO:0000313" key="15">
    <source>
        <dbReference type="EMBL" id="WOK09405.1"/>
    </source>
</evidence>
<gene>
    <name evidence="15" type="ORF">RT717_12220</name>
</gene>
<evidence type="ECO:0000256" key="1">
    <source>
        <dbReference type="ARBA" id="ARBA00000098"/>
    </source>
</evidence>
<organism evidence="15 16">
    <name type="scientific">Imperialibacter roseus</name>
    <dbReference type="NCBI Taxonomy" id="1324217"/>
    <lineage>
        <taxon>Bacteria</taxon>
        <taxon>Pseudomonadati</taxon>
        <taxon>Bacteroidota</taxon>
        <taxon>Cytophagia</taxon>
        <taxon>Cytophagales</taxon>
        <taxon>Flammeovirgaceae</taxon>
        <taxon>Imperialibacter</taxon>
    </lineage>
</organism>
<dbReference type="InterPro" id="IPR045357">
    <property type="entry name" value="Aminopeptidase_N-like_N"/>
</dbReference>
<evidence type="ECO:0000256" key="11">
    <source>
        <dbReference type="ARBA" id="ARBA00023049"/>
    </source>
</evidence>
<dbReference type="Proteomes" id="UP001302349">
    <property type="component" value="Chromosome"/>
</dbReference>
<evidence type="ECO:0000259" key="13">
    <source>
        <dbReference type="Pfam" id="PF01433"/>
    </source>
</evidence>
<dbReference type="Gene3D" id="2.60.40.1730">
    <property type="entry name" value="tricorn interacting facor f3 domain"/>
    <property type="match status" value="1"/>
</dbReference>
<evidence type="ECO:0000256" key="10">
    <source>
        <dbReference type="ARBA" id="ARBA00022833"/>
    </source>
</evidence>
<dbReference type="EMBL" id="CP136051">
    <property type="protein sequence ID" value="WOK09405.1"/>
    <property type="molecule type" value="Genomic_DNA"/>
</dbReference>
<keyword evidence="7" id="KW-0645">Protease</keyword>
<comment type="similarity">
    <text evidence="3">Belongs to the peptidase M1 family.</text>
</comment>
<sequence length="867" mass="97702">MTKRSLRPAVLFVSSLLWYGCASTTDTPPVVETGVSLKLANYRKTVISALGYQLSFNIPEGKSEHIPASEVITFNLSKNDADLQIDFKEDSDHILEVVVNSTTIPVDHREEHIIVPKSVLRPGSNSIKITFVAGNLSLNRNDEYLYTLLVPDRARTVFPCFDQPNLKASYQLSLTMPGQWQALSNGPLANSVISGERKTFNFMPSDTISTYLFAFAAGKFQKVTRTVDGRTMRLFHRETDEEKISESIDTIFYLHGKALDFLEEYTAIPYPFKKFDFVAIPDFQYGGMEHVGAIQYRASSLFLDKTATQSRKIGRANLIAHETAHMWFGDLVTMDWFNDVWMKEVFANFMADKVSEVTFPDTGSDLKFLLAHYPAAYAVDRTPGANPVRQQLDNLKDAGSMYGAIIYHKAPIVMKQLEMLMGKQEFQRGLQQYLSEFAFSNATWTDLINILDQLTDEDLLAWNKVWVEEPFRPVFSYDMKTNEGLITALTISQKEEKTNTPSSSDKVWSQYFKVGLSYSDSLIQVPALNYRAVADVSQATGRPKPNYIVFNTSGEGYGVFPIDSAMLPYIGTWNDPVARASAYINNYENMLNGDGITPTELLALNTALLSQETEELSVRQLTSQLSATYWQFITPSNRKLISQSLESDVWTAMEQAPSASIKKMLFGTFQEIATSEKAIEKLYSIWKSEAPPKEVRLSEDDYTGLAATLSLLSHPKSVEIQQQQLTRINNGDRKKRWEFLLPALSSDTATRNTFFETLKLAENREKESWVSTAVSYLHHPERQHVSIGYLKESLELLSDIQATGDIFFPTAWLSATFGAYQSDEAASIVNTFLLAHPNYPMKLKGKILQATDDLKRASRLLKSQSNL</sequence>
<evidence type="ECO:0000256" key="7">
    <source>
        <dbReference type="ARBA" id="ARBA00022670"/>
    </source>
</evidence>
<dbReference type="InterPro" id="IPR014782">
    <property type="entry name" value="Peptidase_M1_dom"/>
</dbReference>